<keyword evidence="3" id="KW-0804">Transcription</keyword>
<evidence type="ECO:0000259" key="4">
    <source>
        <dbReference type="PROSITE" id="PS51000"/>
    </source>
</evidence>
<dbReference type="PANTHER" id="PTHR30363:SF44">
    <property type="entry name" value="AGA OPERON TRANSCRIPTIONAL REPRESSOR-RELATED"/>
    <property type="match status" value="1"/>
</dbReference>
<accession>A0A1H6Z6H2</accession>
<dbReference type="SMART" id="SM00420">
    <property type="entry name" value="HTH_DEOR"/>
    <property type="match status" value="1"/>
</dbReference>
<name>A0A1H6Z6H2_9FIRM</name>
<dbReference type="InterPro" id="IPR037171">
    <property type="entry name" value="NagB/RpiA_transferase-like"/>
</dbReference>
<sequence length="253" mass="28177">MKTNTRRKEILECLKTNGSVNILELAALYNVSSMTIRRDLKFFSDQGSVTLIHGGATFNRGSIFIHNLSFKEEHLQKEKNRIANFCVNLISEGSAVFIDCGSTTKELAEALSQKKNIVVMTNSLPVINILSTVKDIKLITVPGIFKEKTQGFSGQMTSRFMREFKIDVLFLGSAAFDISRGATNPDIDDTETKRILVKQATRVVLVVDHTKLGESSFMTIAAPREIDTIVTDKDADPEMIEKIKKLGIEVFLV</sequence>
<reference evidence="5 6" key="1">
    <citation type="submission" date="2016-10" db="EMBL/GenBank/DDBJ databases">
        <authorList>
            <person name="de Groot N.N."/>
        </authorList>
    </citation>
    <scope>NUCLEOTIDE SEQUENCE [LARGE SCALE GENOMIC DNA]</scope>
    <source>
        <strain evidence="5 6">DSM 2179</strain>
    </source>
</reference>
<proteinExistence type="predicted"/>
<dbReference type="SUPFAM" id="SSF100950">
    <property type="entry name" value="NagB/RpiA/CoA transferase-like"/>
    <property type="match status" value="1"/>
</dbReference>
<gene>
    <name evidence="5" type="ORF">SAMN05660742_1087</name>
</gene>
<dbReference type="InterPro" id="IPR018356">
    <property type="entry name" value="Tscrpt_reg_HTH_DeoR_CS"/>
</dbReference>
<feature type="domain" description="HTH deoR-type" evidence="4">
    <location>
        <begin position="3"/>
        <end position="58"/>
    </location>
</feature>
<keyword evidence="6" id="KW-1185">Reference proteome</keyword>
<dbReference type="Pfam" id="PF08220">
    <property type="entry name" value="HTH_DeoR"/>
    <property type="match status" value="1"/>
</dbReference>
<dbReference type="SMART" id="SM01134">
    <property type="entry name" value="DeoRC"/>
    <property type="match status" value="1"/>
</dbReference>
<evidence type="ECO:0000256" key="3">
    <source>
        <dbReference type="ARBA" id="ARBA00023163"/>
    </source>
</evidence>
<dbReference type="InterPro" id="IPR036388">
    <property type="entry name" value="WH-like_DNA-bd_sf"/>
</dbReference>
<protein>
    <submittedName>
        <fullName evidence="5">Transcriptional regulator, DeoR family</fullName>
    </submittedName>
</protein>
<dbReference type="PROSITE" id="PS00894">
    <property type="entry name" value="HTH_DEOR_1"/>
    <property type="match status" value="1"/>
</dbReference>
<dbReference type="Gene3D" id="3.40.50.1360">
    <property type="match status" value="1"/>
</dbReference>
<dbReference type="InterPro" id="IPR001034">
    <property type="entry name" value="DeoR_HTH"/>
</dbReference>
<dbReference type="Pfam" id="PF00455">
    <property type="entry name" value="DeoRC"/>
    <property type="match status" value="1"/>
</dbReference>
<keyword evidence="1" id="KW-0805">Transcription regulation</keyword>
<dbReference type="Proteomes" id="UP000199662">
    <property type="component" value="Unassembled WGS sequence"/>
</dbReference>
<evidence type="ECO:0000256" key="1">
    <source>
        <dbReference type="ARBA" id="ARBA00023015"/>
    </source>
</evidence>
<dbReference type="EMBL" id="FNZK01000008">
    <property type="protein sequence ID" value="SEJ45140.1"/>
    <property type="molecule type" value="Genomic_DNA"/>
</dbReference>
<dbReference type="PANTHER" id="PTHR30363">
    <property type="entry name" value="HTH-TYPE TRANSCRIPTIONAL REGULATOR SRLR-RELATED"/>
    <property type="match status" value="1"/>
</dbReference>
<keyword evidence="2" id="KW-0238">DNA-binding</keyword>
<dbReference type="GO" id="GO:0003677">
    <property type="term" value="F:DNA binding"/>
    <property type="evidence" value="ECO:0007669"/>
    <property type="project" value="UniProtKB-KW"/>
</dbReference>
<dbReference type="STRING" id="84035.SAMN05660742_1087"/>
<dbReference type="SUPFAM" id="SSF46785">
    <property type="entry name" value="Winged helix' DNA-binding domain"/>
    <property type="match status" value="1"/>
</dbReference>
<dbReference type="PROSITE" id="PS51000">
    <property type="entry name" value="HTH_DEOR_2"/>
    <property type="match status" value="1"/>
</dbReference>
<evidence type="ECO:0000256" key="2">
    <source>
        <dbReference type="ARBA" id="ARBA00023125"/>
    </source>
</evidence>
<dbReference type="GO" id="GO:0003700">
    <property type="term" value="F:DNA-binding transcription factor activity"/>
    <property type="evidence" value="ECO:0007669"/>
    <property type="project" value="InterPro"/>
</dbReference>
<dbReference type="PRINTS" id="PR00037">
    <property type="entry name" value="HTHLACR"/>
</dbReference>
<dbReference type="InterPro" id="IPR036390">
    <property type="entry name" value="WH_DNA-bd_sf"/>
</dbReference>
<dbReference type="InterPro" id="IPR050313">
    <property type="entry name" value="Carb_Metab_HTH_regulators"/>
</dbReference>
<evidence type="ECO:0000313" key="5">
    <source>
        <dbReference type="EMBL" id="SEJ45140.1"/>
    </source>
</evidence>
<dbReference type="Gene3D" id="1.10.10.10">
    <property type="entry name" value="Winged helix-like DNA-binding domain superfamily/Winged helix DNA-binding domain"/>
    <property type="match status" value="1"/>
</dbReference>
<dbReference type="InterPro" id="IPR014036">
    <property type="entry name" value="DeoR-like_C"/>
</dbReference>
<dbReference type="RefSeq" id="WP_091831062.1">
    <property type="nucleotide sequence ID" value="NZ_FNZK01000008.1"/>
</dbReference>
<evidence type="ECO:0000313" key="6">
    <source>
        <dbReference type="Proteomes" id="UP000199662"/>
    </source>
</evidence>
<organism evidence="5 6">
    <name type="scientific">Propionispira arboris</name>
    <dbReference type="NCBI Taxonomy" id="84035"/>
    <lineage>
        <taxon>Bacteria</taxon>
        <taxon>Bacillati</taxon>
        <taxon>Bacillota</taxon>
        <taxon>Negativicutes</taxon>
        <taxon>Selenomonadales</taxon>
        <taxon>Selenomonadaceae</taxon>
        <taxon>Propionispira</taxon>
    </lineage>
</organism>
<dbReference type="AlphaFoldDB" id="A0A1H6Z6H2"/>